<evidence type="ECO:0000313" key="7">
    <source>
        <dbReference type="EMBL" id="PZQ97739.1"/>
    </source>
</evidence>
<comment type="caution">
    <text evidence="7">The sequence shown here is derived from an EMBL/GenBank/DDBJ whole genome shotgun (WGS) entry which is preliminary data.</text>
</comment>
<evidence type="ECO:0000256" key="5">
    <source>
        <dbReference type="ARBA" id="ARBA00023136"/>
    </source>
</evidence>
<evidence type="ECO:0000313" key="8">
    <source>
        <dbReference type="Proteomes" id="UP000248975"/>
    </source>
</evidence>
<dbReference type="EMBL" id="QFQS01000002">
    <property type="protein sequence ID" value="PZQ97739.1"/>
    <property type="molecule type" value="Genomic_DNA"/>
</dbReference>
<keyword evidence="4 6" id="KW-1133">Transmembrane helix</keyword>
<reference evidence="7 8" key="1">
    <citation type="submission" date="2017-08" db="EMBL/GenBank/DDBJ databases">
        <title>Infants hospitalized years apart are colonized by the same room-sourced microbial strains.</title>
        <authorList>
            <person name="Brooks B."/>
            <person name="Olm M.R."/>
            <person name="Firek B.A."/>
            <person name="Baker R."/>
            <person name="Thomas B.C."/>
            <person name="Morowitz M.J."/>
            <person name="Banfield J.F."/>
        </authorList>
    </citation>
    <scope>NUCLEOTIDE SEQUENCE [LARGE SCALE GENOMIC DNA]</scope>
    <source>
        <strain evidence="7">S2_003_000_R2_11</strain>
    </source>
</reference>
<feature type="transmembrane region" description="Helical" evidence="6">
    <location>
        <begin position="143"/>
        <end position="167"/>
    </location>
</feature>
<proteinExistence type="predicted"/>
<dbReference type="PANTHER" id="PTHR30213">
    <property type="entry name" value="INNER MEMBRANE PROTEIN YHJD"/>
    <property type="match status" value="1"/>
</dbReference>
<keyword evidence="2" id="KW-1003">Cell membrane</keyword>
<name>A0A2W5S7E2_CERSP</name>
<evidence type="ECO:0000256" key="4">
    <source>
        <dbReference type="ARBA" id="ARBA00022989"/>
    </source>
</evidence>
<dbReference type="NCBIfam" id="TIGR00765">
    <property type="entry name" value="yihY_not_rbn"/>
    <property type="match status" value="1"/>
</dbReference>
<dbReference type="PANTHER" id="PTHR30213:SF0">
    <property type="entry name" value="UPF0761 MEMBRANE PROTEIN YIHY"/>
    <property type="match status" value="1"/>
</dbReference>
<evidence type="ECO:0000256" key="6">
    <source>
        <dbReference type="SAM" id="Phobius"/>
    </source>
</evidence>
<organism evidence="7 8">
    <name type="scientific">Cereibacter sphaeroides</name>
    <name type="common">Rhodobacter sphaeroides</name>
    <dbReference type="NCBI Taxonomy" id="1063"/>
    <lineage>
        <taxon>Bacteria</taxon>
        <taxon>Pseudomonadati</taxon>
        <taxon>Pseudomonadota</taxon>
        <taxon>Alphaproteobacteria</taxon>
        <taxon>Rhodobacterales</taxon>
        <taxon>Paracoccaceae</taxon>
        <taxon>Cereibacter</taxon>
    </lineage>
</organism>
<evidence type="ECO:0000256" key="3">
    <source>
        <dbReference type="ARBA" id="ARBA00022692"/>
    </source>
</evidence>
<dbReference type="GO" id="GO:0005886">
    <property type="term" value="C:plasma membrane"/>
    <property type="evidence" value="ECO:0007669"/>
    <property type="project" value="UniProtKB-SubCell"/>
</dbReference>
<sequence length="282" mass="29874">METAGTMTSRTTSALHVMRDLWLRSSEAQLGLISAGVAFFGFLAIFPAVASVIAIWGAAADPELIRGQIMVLKDFLPGDAFGLLDGQVEALITANGDSVGLATILSTIFALWSARAGVDALIQGLDAAYGTSPRHGLLHAVQAMLLTIALTGVALVSILAAVIVPFLLAVLPLGPDSTRWLEVTNELLGLSVVVLGLALAYRFGPNHSAPPRPRIIPGILLSALIWMVASRGFMLYLANFNSYNKIYGSIGAVVVLMMWFWFSSYAVLLGAALNAVLPRRGQ</sequence>
<evidence type="ECO:0000256" key="1">
    <source>
        <dbReference type="ARBA" id="ARBA00004651"/>
    </source>
</evidence>
<keyword evidence="3 6" id="KW-0812">Transmembrane</keyword>
<dbReference type="PIRSF" id="PIRSF035875">
    <property type="entry name" value="RNase_BN"/>
    <property type="match status" value="1"/>
</dbReference>
<accession>A0A2W5S7E2</accession>
<comment type="subcellular location">
    <subcellularLocation>
        <location evidence="1">Cell membrane</location>
        <topology evidence="1">Multi-pass membrane protein</topology>
    </subcellularLocation>
</comment>
<feature type="transmembrane region" description="Helical" evidence="6">
    <location>
        <begin position="215"/>
        <end position="238"/>
    </location>
</feature>
<dbReference type="InterPro" id="IPR017039">
    <property type="entry name" value="Virul_fac_BrkB"/>
</dbReference>
<gene>
    <name evidence="7" type="ORF">DI533_11260</name>
</gene>
<protein>
    <submittedName>
        <fullName evidence="7">YihY/virulence factor BrkB family protein</fullName>
    </submittedName>
</protein>
<dbReference type="Proteomes" id="UP000248975">
    <property type="component" value="Unassembled WGS sequence"/>
</dbReference>
<dbReference type="Pfam" id="PF03631">
    <property type="entry name" value="Virul_fac_BrkB"/>
    <property type="match status" value="1"/>
</dbReference>
<keyword evidence="5 6" id="KW-0472">Membrane</keyword>
<feature type="transmembrane region" description="Helical" evidence="6">
    <location>
        <begin position="250"/>
        <end position="277"/>
    </location>
</feature>
<feature type="transmembrane region" description="Helical" evidence="6">
    <location>
        <begin position="187"/>
        <end position="203"/>
    </location>
</feature>
<dbReference type="AlphaFoldDB" id="A0A2W5S7E2"/>
<evidence type="ECO:0000256" key="2">
    <source>
        <dbReference type="ARBA" id="ARBA00022475"/>
    </source>
</evidence>
<feature type="transmembrane region" description="Helical" evidence="6">
    <location>
        <begin position="30"/>
        <end position="56"/>
    </location>
</feature>